<comment type="cofactor">
    <cofactor evidence="6">
        <name>Co(2+)</name>
        <dbReference type="ChEBI" id="CHEBI:48828"/>
    </cofactor>
    <cofactor evidence="6">
        <name>Zn(2+)</name>
        <dbReference type="ChEBI" id="CHEBI:29105"/>
    </cofactor>
    <cofactor evidence="6">
        <name>Mn(2+)</name>
        <dbReference type="ChEBI" id="CHEBI:29035"/>
    </cofactor>
    <cofactor evidence="6">
        <name>Fe(2+)</name>
        <dbReference type="ChEBI" id="CHEBI:29033"/>
    </cofactor>
    <text evidence="6">Binds 2 divalent metal cations per subunit. Has a high-affinity and a low affinity metal-binding site. The true nature of the physiological cofactor is under debate. The enzyme is active with cobalt, zinc, manganese or divalent iron ions. Most likely, methionine aminopeptidases function as mononuclear Fe(2+)-metalloproteases under physiological conditions, and the catalytically relevant metal-binding site has been assigned to the histidine-containing high-affinity site.</text>
</comment>
<feature type="binding site" evidence="6">
    <location>
        <position position="77"/>
    </location>
    <ligand>
        <name>substrate</name>
    </ligand>
</feature>
<feature type="binding site" evidence="6">
    <location>
        <position position="233"/>
    </location>
    <ligand>
        <name>a divalent metal cation</name>
        <dbReference type="ChEBI" id="CHEBI:60240"/>
        <label>1</label>
    </ligand>
</feature>
<keyword evidence="2 6" id="KW-0031">Aminopeptidase</keyword>
<dbReference type="EC" id="3.4.11.18" evidence="6 7"/>
<organism evidence="9 10">
    <name type="scientific">Candidatus Babela massiliensis</name>
    <dbReference type="NCBI Taxonomy" id="673862"/>
    <lineage>
        <taxon>Bacteria</taxon>
        <taxon>Candidatus Babelota</taxon>
        <taxon>Candidatus Babeliae</taxon>
        <taxon>Candidatus Babeliales</taxon>
        <taxon>Candidatus Babeliaceae</taxon>
        <taxon>Candidatus Babela</taxon>
    </lineage>
</organism>
<dbReference type="STRING" id="673862.BABL1_gene_527"/>
<feature type="binding site" evidence="6">
    <location>
        <position position="233"/>
    </location>
    <ligand>
        <name>a divalent metal cation</name>
        <dbReference type="ChEBI" id="CHEBI:60240"/>
        <label>2</label>
        <note>catalytic</note>
    </ligand>
</feature>
<dbReference type="AlphaFoldDB" id="V6DFY5"/>
<dbReference type="OrthoDB" id="9802055at2"/>
<dbReference type="GO" id="GO:0046872">
    <property type="term" value="F:metal ion binding"/>
    <property type="evidence" value="ECO:0007669"/>
    <property type="project" value="UniProtKB-UniRule"/>
</dbReference>
<dbReference type="Pfam" id="PF00557">
    <property type="entry name" value="Peptidase_M24"/>
    <property type="match status" value="1"/>
</dbReference>
<dbReference type="InterPro" id="IPR002467">
    <property type="entry name" value="Pept_M24A_MAP1"/>
</dbReference>
<protein>
    <recommendedName>
        <fullName evidence="6 7">Methionine aminopeptidase</fullName>
        <shortName evidence="6">MAP</shortName>
        <shortName evidence="6">MetAP</shortName>
        <ecNumber evidence="6 7">3.4.11.18</ecNumber>
    </recommendedName>
    <alternativeName>
        <fullName evidence="6">Peptidase M</fullName>
    </alternativeName>
</protein>
<dbReference type="GO" id="GO:0070006">
    <property type="term" value="F:metalloaminopeptidase activity"/>
    <property type="evidence" value="ECO:0007669"/>
    <property type="project" value="UniProtKB-UniRule"/>
</dbReference>
<evidence type="ECO:0000256" key="5">
    <source>
        <dbReference type="ARBA" id="ARBA00022801"/>
    </source>
</evidence>
<gene>
    <name evidence="6 9" type="primary">map</name>
    <name evidence="9" type="ORF">BABL1_gene_527</name>
</gene>
<dbReference type="InterPro" id="IPR000994">
    <property type="entry name" value="Pept_M24"/>
</dbReference>
<feature type="binding site" evidence="6">
    <location>
        <position position="202"/>
    </location>
    <ligand>
        <name>a divalent metal cation</name>
        <dbReference type="ChEBI" id="CHEBI:60240"/>
        <label>2</label>
        <note>catalytic</note>
    </ligand>
</feature>
<dbReference type="NCBIfam" id="TIGR00500">
    <property type="entry name" value="met_pdase_I"/>
    <property type="match status" value="1"/>
</dbReference>
<keyword evidence="4 6" id="KW-0479">Metal-binding</keyword>
<evidence type="ECO:0000256" key="4">
    <source>
        <dbReference type="ARBA" id="ARBA00022723"/>
    </source>
</evidence>
<dbReference type="PANTHER" id="PTHR43330:SF27">
    <property type="entry name" value="METHIONINE AMINOPEPTIDASE"/>
    <property type="match status" value="1"/>
</dbReference>
<feature type="binding site" evidence="6">
    <location>
        <position position="105"/>
    </location>
    <ligand>
        <name>a divalent metal cation</name>
        <dbReference type="ChEBI" id="CHEBI:60240"/>
        <label>1</label>
    </ligand>
</feature>
<comment type="function">
    <text evidence="1 6">Removes the N-terminal methionine from nascent proteins. The N-terminal methionine is often cleaved when the second residue in the primary sequence is small and uncharged (Met-Ala-, Cys, Gly, Pro, Ser, Thr, or Val). Requires deformylation of the N(alpha)-formylated initiator methionine before it can be hydrolyzed.</text>
</comment>
<name>V6DFY5_9BACT</name>
<evidence type="ECO:0000313" key="9">
    <source>
        <dbReference type="EMBL" id="CDK30492.1"/>
    </source>
</evidence>
<evidence type="ECO:0000256" key="3">
    <source>
        <dbReference type="ARBA" id="ARBA00022670"/>
    </source>
</evidence>
<dbReference type="PATRIC" id="fig|673862.3.peg.378"/>
<dbReference type="GO" id="GO:0004239">
    <property type="term" value="F:initiator methionyl aminopeptidase activity"/>
    <property type="evidence" value="ECO:0007669"/>
    <property type="project" value="UniProtKB-UniRule"/>
</dbReference>
<evidence type="ECO:0000256" key="2">
    <source>
        <dbReference type="ARBA" id="ARBA00022438"/>
    </source>
</evidence>
<accession>V6DFY5</accession>
<dbReference type="PRINTS" id="PR00599">
    <property type="entry name" value="MAPEPTIDASE"/>
</dbReference>
<dbReference type="SUPFAM" id="SSF55920">
    <property type="entry name" value="Creatinase/aminopeptidase"/>
    <property type="match status" value="1"/>
</dbReference>
<evidence type="ECO:0000256" key="7">
    <source>
        <dbReference type="RuleBase" id="RU003653"/>
    </source>
</evidence>
<dbReference type="InterPro" id="IPR001714">
    <property type="entry name" value="Pept_M24_MAP"/>
</dbReference>
<dbReference type="PROSITE" id="PS00680">
    <property type="entry name" value="MAP_1"/>
    <property type="match status" value="1"/>
</dbReference>
<proteinExistence type="inferred from homology"/>
<comment type="catalytic activity">
    <reaction evidence="6 7">
        <text>Release of N-terminal amino acids, preferentially methionine, from peptides and arylamides.</text>
        <dbReference type="EC" id="3.4.11.18"/>
    </reaction>
</comment>
<dbReference type="PANTHER" id="PTHR43330">
    <property type="entry name" value="METHIONINE AMINOPEPTIDASE"/>
    <property type="match status" value="1"/>
</dbReference>
<dbReference type="Proteomes" id="UP000018769">
    <property type="component" value="Chromosome I"/>
</dbReference>
<reference evidence="9 10" key="1">
    <citation type="journal article" date="2015" name="Biol. Direct">
        <title>Babela massiliensis, a representative of a widespread bacterial phylum with unusual adaptations to parasitism in amoebae.</title>
        <authorList>
            <person name="Pagnier I."/>
            <person name="Yutin N."/>
            <person name="Croce O."/>
            <person name="Makarova K.S."/>
            <person name="Wolf Y.I."/>
            <person name="Benamar S."/>
            <person name="Raoult D."/>
            <person name="Koonin E.V."/>
            <person name="La Scola B."/>
        </authorList>
    </citation>
    <scope>NUCLEOTIDE SEQUENCE [LARGE SCALE GENOMIC DNA]</scope>
    <source>
        <strain evidence="10">BABL1</strain>
    </source>
</reference>
<dbReference type="CDD" id="cd01086">
    <property type="entry name" value="MetAP1"/>
    <property type="match status" value="1"/>
</dbReference>
<evidence type="ECO:0000259" key="8">
    <source>
        <dbReference type="Pfam" id="PF00557"/>
    </source>
</evidence>
<evidence type="ECO:0000313" key="10">
    <source>
        <dbReference type="Proteomes" id="UP000018769"/>
    </source>
</evidence>
<feature type="binding site" evidence="6">
    <location>
        <position position="176"/>
    </location>
    <ligand>
        <name>substrate</name>
    </ligand>
</feature>
<comment type="subunit">
    <text evidence="6">Monomer.</text>
</comment>
<feature type="domain" description="Peptidase M24" evidence="8">
    <location>
        <begin position="11"/>
        <end position="240"/>
    </location>
</feature>
<dbReference type="KEGG" id="dpb:BABL1_gene_527"/>
<dbReference type="RefSeq" id="WP_023791701.1">
    <property type="nucleotide sequence ID" value="NC_023003.1"/>
</dbReference>
<dbReference type="eggNOG" id="COG0024">
    <property type="taxonomic scope" value="Bacteria"/>
</dbReference>
<dbReference type="HOGENOM" id="CLU_015857_0_1_7"/>
<keyword evidence="3 6" id="KW-0645">Protease</keyword>
<comment type="similarity">
    <text evidence="6">Belongs to the peptidase M24A family. Methionine aminopeptidase type 1 subfamily.</text>
</comment>
<dbReference type="Gene3D" id="3.90.230.10">
    <property type="entry name" value="Creatinase/methionine aminopeptidase superfamily"/>
    <property type="match status" value="1"/>
</dbReference>
<dbReference type="GO" id="GO:0005829">
    <property type="term" value="C:cytosol"/>
    <property type="evidence" value="ECO:0007669"/>
    <property type="project" value="TreeGrafter"/>
</dbReference>
<feature type="binding site" evidence="6">
    <location>
        <position position="169"/>
    </location>
    <ligand>
        <name>a divalent metal cation</name>
        <dbReference type="ChEBI" id="CHEBI:60240"/>
        <label>2</label>
        <note>catalytic</note>
    </ligand>
</feature>
<feature type="binding site" evidence="6">
    <location>
        <position position="94"/>
    </location>
    <ligand>
        <name>a divalent metal cation</name>
        <dbReference type="ChEBI" id="CHEBI:60240"/>
        <label>1</label>
    </ligand>
</feature>
<dbReference type="GO" id="GO:0006508">
    <property type="term" value="P:proteolysis"/>
    <property type="evidence" value="ECO:0007669"/>
    <property type="project" value="UniProtKB-KW"/>
</dbReference>
<sequence length="249" mass="27381">MITIKNKDVIEKMAVAGNLLAHMFKDIEALLVADNSTLEIDKWIENYLKSNNLVSCSKGYMGYKHSSCISVNQEVVHGIPGNYKLKNGDLVKVDVCASYKSYCADMARCFFVNNEASLEARNLVSVATEALNKGIDKARPLNRLTDISAAIQAEVEKHGYGIVREFAGHGIGKKMHEDPEILNYGKAGCGPVIKEGMAFAIEPMITMKDHRIVILKDGWTVKTADNSLAAHVEDTVVVTNQGPRIITRL</sequence>
<dbReference type="InterPro" id="IPR036005">
    <property type="entry name" value="Creatinase/aminopeptidase-like"/>
</dbReference>
<keyword evidence="10" id="KW-1185">Reference proteome</keyword>
<dbReference type="EMBL" id="HG793133">
    <property type="protein sequence ID" value="CDK30492.1"/>
    <property type="molecule type" value="Genomic_DNA"/>
</dbReference>
<feature type="binding site" evidence="6">
    <location>
        <position position="105"/>
    </location>
    <ligand>
        <name>a divalent metal cation</name>
        <dbReference type="ChEBI" id="CHEBI:60240"/>
        <label>2</label>
        <note>catalytic</note>
    </ligand>
</feature>
<evidence type="ECO:0000256" key="1">
    <source>
        <dbReference type="ARBA" id="ARBA00002521"/>
    </source>
</evidence>
<dbReference type="HAMAP" id="MF_01974">
    <property type="entry name" value="MetAP_1"/>
    <property type="match status" value="1"/>
</dbReference>
<keyword evidence="5 6" id="KW-0378">Hydrolase</keyword>
<evidence type="ECO:0000256" key="6">
    <source>
        <dbReference type="HAMAP-Rule" id="MF_01974"/>
    </source>
</evidence>